<reference evidence="2 3" key="1">
    <citation type="submission" date="2019-03" db="EMBL/GenBank/DDBJ databases">
        <title>Genomics of glacier-inhabiting Cryobacterium strains.</title>
        <authorList>
            <person name="Liu Q."/>
            <person name="Xin Y.-H."/>
        </authorList>
    </citation>
    <scope>NUCLEOTIDE SEQUENCE [LARGE SCALE GENOMIC DNA]</scope>
    <source>
        <strain evidence="2 3">Hh14</strain>
    </source>
</reference>
<dbReference type="EMBL" id="SOHE01000024">
    <property type="protein sequence ID" value="TFD53005.1"/>
    <property type="molecule type" value="Genomic_DNA"/>
</dbReference>
<dbReference type="AlphaFoldDB" id="A0A4R9A624"/>
<keyword evidence="1" id="KW-0812">Transmembrane</keyword>
<evidence type="ECO:0000256" key="1">
    <source>
        <dbReference type="SAM" id="Phobius"/>
    </source>
</evidence>
<feature type="transmembrane region" description="Helical" evidence="1">
    <location>
        <begin position="16"/>
        <end position="39"/>
    </location>
</feature>
<protein>
    <submittedName>
        <fullName evidence="2">Uncharacterized protein</fullName>
    </submittedName>
</protein>
<dbReference type="OrthoDB" id="5084045at2"/>
<evidence type="ECO:0000313" key="3">
    <source>
        <dbReference type="Proteomes" id="UP000297447"/>
    </source>
</evidence>
<accession>A0A4R9A624</accession>
<keyword evidence="1" id="KW-0472">Membrane</keyword>
<evidence type="ECO:0000313" key="2">
    <source>
        <dbReference type="EMBL" id="TFD53005.1"/>
    </source>
</evidence>
<comment type="caution">
    <text evidence="2">The sequence shown here is derived from an EMBL/GenBank/DDBJ whole genome shotgun (WGS) entry which is preliminary data.</text>
</comment>
<keyword evidence="3" id="KW-1185">Reference proteome</keyword>
<sequence length="152" mass="16933">MCLLNAVQPVATLDPIIVPLVSICSVALTILAGFFGAWFQGRREHTKWQRDQRLKAYGDFFTATDNFLGAAHRGDESELSAVARDSLRSAALVRLLGPDDVYQAAAHLQDATKASVLALERRDPLLDQREDERLVAREAFIEIARAKIKMNR</sequence>
<dbReference type="Proteomes" id="UP000297447">
    <property type="component" value="Unassembled WGS sequence"/>
</dbReference>
<proteinExistence type="predicted"/>
<name>A0A4R9A624_9MICO</name>
<organism evidence="2 3">
    <name type="scientific">Cryobacterium frigoriphilum</name>
    <dbReference type="NCBI Taxonomy" id="1259150"/>
    <lineage>
        <taxon>Bacteria</taxon>
        <taxon>Bacillati</taxon>
        <taxon>Actinomycetota</taxon>
        <taxon>Actinomycetes</taxon>
        <taxon>Micrococcales</taxon>
        <taxon>Microbacteriaceae</taxon>
        <taxon>Cryobacterium</taxon>
    </lineage>
</organism>
<gene>
    <name evidence="2" type="ORF">E3T55_05755</name>
</gene>
<dbReference type="RefSeq" id="WP_134518630.1">
    <property type="nucleotide sequence ID" value="NZ_SOHE01000024.1"/>
</dbReference>
<keyword evidence="1" id="KW-1133">Transmembrane helix</keyword>